<protein>
    <recommendedName>
        <fullName evidence="3">RING-type domain-containing protein</fullName>
    </recommendedName>
</protein>
<comment type="caution">
    <text evidence="4">The sequence shown here is derived from an EMBL/GenBank/DDBJ whole genome shotgun (WGS) entry which is preliminary data.</text>
</comment>
<reference evidence="4 5" key="1">
    <citation type="submission" date="2015-06" db="EMBL/GenBank/DDBJ databases">
        <title>Draft genome of the ant-associated black yeast Phialophora attae CBS 131958.</title>
        <authorList>
            <person name="Moreno L.F."/>
            <person name="Stielow B.J."/>
            <person name="de Hoog S."/>
            <person name="Vicente V.A."/>
            <person name="Weiss V.A."/>
            <person name="de Vries M."/>
            <person name="Cruz L.M."/>
            <person name="Souza E.M."/>
        </authorList>
    </citation>
    <scope>NUCLEOTIDE SEQUENCE [LARGE SCALE GENOMIC DNA]</scope>
    <source>
        <strain evidence="4 5">CBS 131958</strain>
    </source>
</reference>
<evidence type="ECO:0000256" key="2">
    <source>
        <dbReference type="SAM" id="MobiDB-lite"/>
    </source>
</evidence>
<dbReference type="GO" id="GO:0008270">
    <property type="term" value="F:zinc ion binding"/>
    <property type="evidence" value="ECO:0007669"/>
    <property type="project" value="UniProtKB-KW"/>
</dbReference>
<feature type="compositionally biased region" description="Polar residues" evidence="2">
    <location>
        <begin position="232"/>
        <end position="251"/>
    </location>
</feature>
<feature type="region of interest" description="Disordered" evidence="2">
    <location>
        <begin position="220"/>
        <end position="302"/>
    </location>
</feature>
<dbReference type="SUPFAM" id="SSF57850">
    <property type="entry name" value="RING/U-box"/>
    <property type="match status" value="1"/>
</dbReference>
<dbReference type="Pfam" id="PF13639">
    <property type="entry name" value="zf-RING_2"/>
    <property type="match status" value="1"/>
</dbReference>
<dbReference type="EMBL" id="LFJN01000012">
    <property type="protein sequence ID" value="KPI40278.1"/>
    <property type="molecule type" value="Genomic_DNA"/>
</dbReference>
<evidence type="ECO:0000259" key="3">
    <source>
        <dbReference type="PROSITE" id="PS50089"/>
    </source>
</evidence>
<dbReference type="InterPro" id="IPR013083">
    <property type="entry name" value="Znf_RING/FYVE/PHD"/>
</dbReference>
<sequence>MEFDDPTEDQIIDRQPQSSTSARTPITTPNTGRPAFITNNNIPSPEICVICLDLLYPPPTAHADFDGTEDRAIGEAKETRQPTDPGSPVALATAVPCQHAQFHFPCLGTWLTHSRCCPLCKVVVTAIALRHQYRNGIREGGSEAEVIPLPFDIPSQVLDAADLQSSDVQRRNLSSRQDRWQRRQGRTAPKPHARDPIAADPVLRFRRTLYERQIPSLYCGRGVTRSPPIQPADSSSGLISQSFDNATTTRLTSPAAPRRTNARATTTSQQHHAHQLKATHHHKRSIRPTQISPSSFHPSNPSSAPLLRLAKIWIRRELSLFSFLNPTAPATSHHHHTAHSRRPRPTTAPFLTNFVLAILTQLDLSGAGDSFQAVDLLAEYLGGSDARLFVYELKAFLNSGCGTLREWDEEVAMYWFEDEGEVRDGVGTVLGRV</sequence>
<dbReference type="InterPro" id="IPR001841">
    <property type="entry name" value="Znf_RING"/>
</dbReference>
<organism evidence="4 5">
    <name type="scientific">Cyphellophora attinorum</name>
    <dbReference type="NCBI Taxonomy" id="1664694"/>
    <lineage>
        <taxon>Eukaryota</taxon>
        <taxon>Fungi</taxon>
        <taxon>Dikarya</taxon>
        <taxon>Ascomycota</taxon>
        <taxon>Pezizomycotina</taxon>
        <taxon>Eurotiomycetes</taxon>
        <taxon>Chaetothyriomycetidae</taxon>
        <taxon>Chaetothyriales</taxon>
        <taxon>Cyphellophoraceae</taxon>
        <taxon>Cyphellophora</taxon>
    </lineage>
</organism>
<dbReference type="Gene3D" id="3.30.40.10">
    <property type="entry name" value="Zinc/RING finger domain, C3HC4 (zinc finger)"/>
    <property type="match status" value="1"/>
</dbReference>
<feature type="compositionally biased region" description="Basic residues" evidence="2">
    <location>
        <begin position="271"/>
        <end position="286"/>
    </location>
</feature>
<feature type="compositionally biased region" description="Polar residues" evidence="2">
    <location>
        <begin position="15"/>
        <end position="35"/>
    </location>
</feature>
<gene>
    <name evidence="4" type="ORF">AB675_7786</name>
</gene>
<feature type="compositionally biased region" description="Acidic residues" evidence="2">
    <location>
        <begin position="1"/>
        <end position="10"/>
    </location>
</feature>
<feature type="domain" description="RING-type" evidence="3">
    <location>
        <begin position="48"/>
        <end position="121"/>
    </location>
</feature>
<dbReference type="Proteomes" id="UP000038010">
    <property type="component" value="Unassembled WGS sequence"/>
</dbReference>
<evidence type="ECO:0000313" key="4">
    <source>
        <dbReference type="EMBL" id="KPI40278.1"/>
    </source>
</evidence>
<name>A0A0N0NMF0_9EURO</name>
<feature type="compositionally biased region" description="Basic residues" evidence="2">
    <location>
        <begin position="182"/>
        <end position="191"/>
    </location>
</feature>
<accession>A0A0N0NMF0</accession>
<dbReference type="STRING" id="1664694.A0A0N0NMF0"/>
<dbReference type="VEuPathDB" id="FungiDB:AB675_7786"/>
<evidence type="ECO:0000256" key="1">
    <source>
        <dbReference type="PROSITE-ProRule" id="PRU00175"/>
    </source>
</evidence>
<feature type="compositionally biased region" description="Polar residues" evidence="2">
    <location>
        <begin position="165"/>
        <end position="175"/>
    </location>
</feature>
<feature type="region of interest" description="Disordered" evidence="2">
    <location>
        <begin position="1"/>
        <end position="35"/>
    </location>
</feature>
<evidence type="ECO:0000313" key="5">
    <source>
        <dbReference type="Proteomes" id="UP000038010"/>
    </source>
</evidence>
<dbReference type="AlphaFoldDB" id="A0A0N0NMF0"/>
<dbReference type="PROSITE" id="PS50089">
    <property type="entry name" value="ZF_RING_2"/>
    <property type="match status" value="1"/>
</dbReference>
<keyword evidence="1" id="KW-0862">Zinc</keyword>
<feature type="compositionally biased region" description="Low complexity" evidence="2">
    <location>
        <begin position="252"/>
        <end position="270"/>
    </location>
</feature>
<keyword evidence="1" id="KW-0479">Metal-binding</keyword>
<feature type="region of interest" description="Disordered" evidence="2">
    <location>
        <begin position="165"/>
        <end position="197"/>
    </location>
</feature>
<dbReference type="GeneID" id="28740059"/>
<proteinExistence type="predicted"/>
<dbReference type="SMART" id="SM00184">
    <property type="entry name" value="RING"/>
    <property type="match status" value="1"/>
</dbReference>
<feature type="compositionally biased region" description="Low complexity" evidence="2">
    <location>
        <begin position="292"/>
        <end position="302"/>
    </location>
</feature>
<dbReference type="RefSeq" id="XP_018000241.1">
    <property type="nucleotide sequence ID" value="XM_018148179.1"/>
</dbReference>
<keyword evidence="5" id="KW-1185">Reference proteome</keyword>
<keyword evidence="1" id="KW-0863">Zinc-finger</keyword>
<dbReference type="OrthoDB" id="21204at2759"/>